<dbReference type="Pfam" id="PF06983">
    <property type="entry name" value="3-dmu-9_3-mt"/>
    <property type="match status" value="1"/>
</dbReference>
<accession>A0A154V0J1</accession>
<dbReference type="Proteomes" id="UP000076218">
    <property type="component" value="Unassembled WGS sequence"/>
</dbReference>
<sequence length="155" mass="16611">MQAITPFLWLDGRVREAAELYARVVPRSRIVEIPHGDGPAPSATVEVDGLRLILFDGGPAHPQTPAFSLSVPVETQEELDRIWDALVADGGAPGRCGWLTDPFGVSWQIVPTILAALLGDPDAGRRDRAVRAMLDMGRLDVDALRRAADGATPAP</sequence>
<gene>
    <name evidence="2" type="ORF">AWH51_11910</name>
</gene>
<dbReference type="PANTHER" id="PTHR33990">
    <property type="entry name" value="PROTEIN YJDN-RELATED"/>
    <property type="match status" value="1"/>
</dbReference>
<protein>
    <recommendedName>
        <fullName evidence="1">PhnB-like domain-containing protein</fullName>
    </recommendedName>
</protein>
<name>A0A154V0J1_9MICO</name>
<evidence type="ECO:0000313" key="2">
    <source>
        <dbReference type="EMBL" id="KZC94873.1"/>
    </source>
</evidence>
<dbReference type="InterPro" id="IPR029068">
    <property type="entry name" value="Glyas_Bleomycin-R_OHBP_Dase"/>
</dbReference>
<dbReference type="InterPro" id="IPR028973">
    <property type="entry name" value="PhnB-like"/>
</dbReference>
<comment type="caution">
    <text evidence="2">The sequence shown here is derived from an EMBL/GenBank/DDBJ whole genome shotgun (WGS) entry which is preliminary data.</text>
</comment>
<reference evidence="2 3" key="1">
    <citation type="submission" date="2016-01" db="EMBL/GenBank/DDBJ databases">
        <title>Draft genome sequence of Clavibacter michiganensis subsp. tessellarius DOAB 609.</title>
        <authorList>
            <person name="Tambong J.T."/>
        </authorList>
    </citation>
    <scope>NUCLEOTIDE SEQUENCE [LARGE SCALE GENOMIC DNA]</scope>
    <source>
        <strain evidence="2 3">DOAB 609</strain>
    </source>
</reference>
<dbReference type="SUPFAM" id="SSF54593">
    <property type="entry name" value="Glyoxalase/Bleomycin resistance protein/Dihydroxybiphenyl dioxygenase"/>
    <property type="match status" value="1"/>
</dbReference>
<dbReference type="PIRSF" id="PIRSF021700">
    <property type="entry name" value="3_dmu_93_MTrfase"/>
    <property type="match status" value="1"/>
</dbReference>
<dbReference type="InterPro" id="IPR009725">
    <property type="entry name" value="3_dmu_93_MTrfase"/>
</dbReference>
<evidence type="ECO:0000313" key="3">
    <source>
        <dbReference type="Proteomes" id="UP000076218"/>
    </source>
</evidence>
<dbReference type="OrthoDB" id="9806473at2"/>
<dbReference type="RefSeq" id="WP_063071917.1">
    <property type="nucleotide sequence ID" value="NZ_LQXA01000035.1"/>
</dbReference>
<dbReference type="CDD" id="cd06588">
    <property type="entry name" value="PhnB_like"/>
    <property type="match status" value="1"/>
</dbReference>
<organism evidence="2 3">
    <name type="scientific">Clavibacter tessellarius</name>
    <dbReference type="NCBI Taxonomy" id="31965"/>
    <lineage>
        <taxon>Bacteria</taxon>
        <taxon>Bacillati</taxon>
        <taxon>Actinomycetota</taxon>
        <taxon>Actinomycetes</taxon>
        <taxon>Micrococcales</taxon>
        <taxon>Microbacteriaceae</taxon>
        <taxon>Clavibacter</taxon>
    </lineage>
</organism>
<dbReference type="STRING" id="31965.AWH51_11910"/>
<proteinExistence type="predicted"/>
<feature type="domain" description="PhnB-like" evidence="1">
    <location>
        <begin position="2"/>
        <end position="110"/>
    </location>
</feature>
<dbReference type="EMBL" id="LQXA01000035">
    <property type="protein sequence ID" value="KZC94873.1"/>
    <property type="molecule type" value="Genomic_DNA"/>
</dbReference>
<evidence type="ECO:0000259" key="1">
    <source>
        <dbReference type="Pfam" id="PF06983"/>
    </source>
</evidence>
<dbReference type="Gene3D" id="3.10.180.10">
    <property type="entry name" value="2,3-Dihydroxybiphenyl 1,2-Dioxygenase, domain 1"/>
    <property type="match status" value="1"/>
</dbReference>
<dbReference type="AlphaFoldDB" id="A0A154V0J1"/>